<name>A0A835VFJ3_VANPL</name>
<accession>A0A835VFJ3</accession>
<reference evidence="2 3" key="1">
    <citation type="journal article" date="2020" name="Nat. Food">
        <title>A phased Vanilla planifolia genome enables genetic improvement of flavour and production.</title>
        <authorList>
            <person name="Hasing T."/>
            <person name="Tang H."/>
            <person name="Brym M."/>
            <person name="Khazi F."/>
            <person name="Huang T."/>
            <person name="Chambers A.H."/>
        </authorList>
    </citation>
    <scope>NUCLEOTIDE SEQUENCE [LARGE SCALE GENOMIC DNA]</scope>
    <source>
        <tissue evidence="2">Leaf</tissue>
    </source>
</reference>
<dbReference type="Proteomes" id="UP000636800">
    <property type="component" value="Chromosome 1"/>
</dbReference>
<evidence type="ECO:0008006" key="4">
    <source>
        <dbReference type="Google" id="ProtNLM"/>
    </source>
</evidence>
<sequence length="93" mass="10889">MHRPPSRFILLLQKAFCLAAVSGQGTQPPRLNCCGLRQEVLERRWMTAKARYDKASFIVVDLDDYVGDDDEYDEKMKKEKFLPCSSWQRMEMV</sequence>
<keyword evidence="3" id="KW-1185">Reference proteome</keyword>
<keyword evidence="1" id="KW-0732">Signal</keyword>
<feature type="chain" id="PRO_5032798792" description="Secreted protein" evidence="1">
    <location>
        <begin position="24"/>
        <end position="93"/>
    </location>
</feature>
<evidence type="ECO:0000256" key="1">
    <source>
        <dbReference type="SAM" id="SignalP"/>
    </source>
</evidence>
<dbReference type="OrthoDB" id="275301at2759"/>
<organism evidence="2 3">
    <name type="scientific">Vanilla planifolia</name>
    <name type="common">Vanilla</name>
    <dbReference type="NCBI Taxonomy" id="51239"/>
    <lineage>
        <taxon>Eukaryota</taxon>
        <taxon>Viridiplantae</taxon>
        <taxon>Streptophyta</taxon>
        <taxon>Embryophyta</taxon>
        <taxon>Tracheophyta</taxon>
        <taxon>Spermatophyta</taxon>
        <taxon>Magnoliopsida</taxon>
        <taxon>Liliopsida</taxon>
        <taxon>Asparagales</taxon>
        <taxon>Orchidaceae</taxon>
        <taxon>Vanilloideae</taxon>
        <taxon>Vanilleae</taxon>
        <taxon>Vanilla</taxon>
    </lineage>
</organism>
<evidence type="ECO:0000313" key="2">
    <source>
        <dbReference type="EMBL" id="KAG0498834.1"/>
    </source>
</evidence>
<protein>
    <recommendedName>
        <fullName evidence="4">Secreted protein</fullName>
    </recommendedName>
</protein>
<evidence type="ECO:0000313" key="3">
    <source>
        <dbReference type="Proteomes" id="UP000636800"/>
    </source>
</evidence>
<dbReference type="EMBL" id="JADCNL010000001">
    <property type="protein sequence ID" value="KAG0498834.1"/>
    <property type="molecule type" value="Genomic_DNA"/>
</dbReference>
<comment type="caution">
    <text evidence="2">The sequence shown here is derived from an EMBL/GenBank/DDBJ whole genome shotgun (WGS) entry which is preliminary data.</text>
</comment>
<gene>
    <name evidence="2" type="ORF">HPP92_003525</name>
</gene>
<proteinExistence type="predicted"/>
<dbReference type="AlphaFoldDB" id="A0A835VFJ3"/>
<feature type="signal peptide" evidence="1">
    <location>
        <begin position="1"/>
        <end position="23"/>
    </location>
</feature>